<dbReference type="InterPro" id="IPR036291">
    <property type="entry name" value="NAD(P)-bd_dom_sf"/>
</dbReference>
<dbReference type="AlphaFoldDB" id="A0A940PMP0"/>
<proteinExistence type="inferred from homology"/>
<feature type="domain" description="DUF1731" evidence="3">
    <location>
        <begin position="247"/>
        <end position="294"/>
    </location>
</feature>
<name>A0A940PMP0_9MICO</name>
<dbReference type="InterPro" id="IPR001509">
    <property type="entry name" value="Epimerase_deHydtase"/>
</dbReference>
<dbReference type="SUPFAM" id="SSF51735">
    <property type="entry name" value="NAD(P)-binding Rossmann-fold domains"/>
    <property type="match status" value="1"/>
</dbReference>
<dbReference type="Pfam" id="PF08338">
    <property type="entry name" value="DUF1731"/>
    <property type="match status" value="1"/>
</dbReference>
<accession>A0A940PMP0</accession>
<sequence>MNSRIVISGASGLIGRAFTDSLRSDGIDVIWLVRRPAENPTEVEWHPGAHELDPGVLDGASAVVNLNGASIGKLPWTKSYRETLLRSRVLPTRTLATALRALGPGAPMFLSASAVGIYGSQPGLTLTEASNPGDTFLAQLTARWEREALEAGPEVPVALLRTASILHPQAVLKPLIPLARFGLLGPLGSGRQIWPWISLEDEVRAIRHILQHRITGPVNLTGPEPASATTIGRHLARRMHRPFLVPAPAWALRLGLGRTAADSLLLADARVQPRVLTKTGFSFTHATAAGAIDAALTDR</sequence>
<protein>
    <submittedName>
        <fullName evidence="4">Uncharacterized protein (TIGR01777 family)</fullName>
    </submittedName>
</protein>
<dbReference type="InterPro" id="IPR010099">
    <property type="entry name" value="SDR39U1"/>
</dbReference>
<evidence type="ECO:0000259" key="2">
    <source>
        <dbReference type="Pfam" id="PF01370"/>
    </source>
</evidence>
<reference evidence="4" key="1">
    <citation type="submission" date="2021-02" db="EMBL/GenBank/DDBJ databases">
        <title>Sequencing the genomes of 1000 actinobacteria strains.</title>
        <authorList>
            <person name="Klenk H.-P."/>
        </authorList>
    </citation>
    <scope>NUCLEOTIDE SEQUENCE</scope>
    <source>
        <strain evidence="4">DSM 22850</strain>
    </source>
</reference>
<evidence type="ECO:0000256" key="1">
    <source>
        <dbReference type="ARBA" id="ARBA00009353"/>
    </source>
</evidence>
<dbReference type="Pfam" id="PF01370">
    <property type="entry name" value="Epimerase"/>
    <property type="match status" value="1"/>
</dbReference>
<comment type="caution">
    <text evidence="4">The sequence shown here is derived from an EMBL/GenBank/DDBJ whole genome shotgun (WGS) entry which is preliminary data.</text>
</comment>
<evidence type="ECO:0000313" key="4">
    <source>
        <dbReference type="EMBL" id="MBP1326767.1"/>
    </source>
</evidence>
<evidence type="ECO:0000259" key="3">
    <source>
        <dbReference type="Pfam" id="PF08338"/>
    </source>
</evidence>
<dbReference type="NCBIfam" id="TIGR01777">
    <property type="entry name" value="yfcH"/>
    <property type="match status" value="1"/>
</dbReference>
<dbReference type="InterPro" id="IPR013549">
    <property type="entry name" value="DUF1731"/>
</dbReference>
<organism evidence="4 5">
    <name type="scientific">Leucobacter exalbidus</name>
    <dbReference type="NCBI Taxonomy" id="662960"/>
    <lineage>
        <taxon>Bacteria</taxon>
        <taxon>Bacillati</taxon>
        <taxon>Actinomycetota</taxon>
        <taxon>Actinomycetes</taxon>
        <taxon>Micrococcales</taxon>
        <taxon>Microbacteriaceae</taxon>
        <taxon>Leucobacter</taxon>
    </lineage>
</organism>
<dbReference type="Proteomes" id="UP000675163">
    <property type="component" value="Unassembled WGS sequence"/>
</dbReference>
<dbReference type="PANTHER" id="PTHR11092:SF0">
    <property type="entry name" value="EPIMERASE FAMILY PROTEIN SDR39U1"/>
    <property type="match status" value="1"/>
</dbReference>
<comment type="similarity">
    <text evidence="1">Belongs to the NAD(P)-dependent epimerase/dehydratase family. SDR39U1 subfamily.</text>
</comment>
<gene>
    <name evidence="4" type="ORF">JOF28_001999</name>
</gene>
<evidence type="ECO:0000313" key="5">
    <source>
        <dbReference type="Proteomes" id="UP000675163"/>
    </source>
</evidence>
<dbReference type="EMBL" id="JAFIDA010000001">
    <property type="protein sequence ID" value="MBP1326767.1"/>
    <property type="molecule type" value="Genomic_DNA"/>
</dbReference>
<feature type="domain" description="NAD-dependent epimerase/dehydratase" evidence="2">
    <location>
        <begin position="5"/>
        <end position="213"/>
    </location>
</feature>
<dbReference type="Gene3D" id="3.40.50.720">
    <property type="entry name" value="NAD(P)-binding Rossmann-like Domain"/>
    <property type="match status" value="1"/>
</dbReference>
<dbReference type="RefSeq" id="WP_209705624.1">
    <property type="nucleotide sequence ID" value="NZ_JAFIDA010000001.1"/>
</dbReference>
<keyword evidence="5" id="KW-1185">Reference proteome</keyword>
<dbReference type="PANTHER" id="PTHR11092">
    <property type="entry name" value="SUGAR NUCLEOTIDE EPIMERASE RELATED"/>
    <property type="match status" value="1"/>
</dbReference>